<evidence type="ECO:0008006" key="9">
    <source>
        <dbReference type="Google" id="ProtNLM"/>
    </source>
</evidence>
<feature type="transmembrane region" description="Helical" evidence="6">
    <location>
        <begin position="255"/>
        <end position="280"/>
    </location>
</feature>
<evidence type="ECO:0000256" key="5">
    <source>
        <dbReference type="SAM" id="MobiDB-lite"/>
    </source>
</evidence>
<protein>
    <recommendedName>
        <fullName evidence="9">Transmembrane protein 184C</fullName>
    </recommendedName>
</protein>
<feature type="transmembrane region" description="Helical" evidence="6">
    <location>
        <begin position="20"/>
        <end position="41"/>
    </location>
</feature>
<dbReference type="eggNOG" id="KOG2641">
    <property type="taxonomic scope" value="Eukaryota"/>
</dbReference>
<evidence type="ECO:0000313" key="7">
    <source>
        <dbReference type="EMBL" id="KDR07561.1"/>
    </source>
</evidence>
<dbReference type="PANTHER" id="PTHR23423">
    <property type="entry name" value="ORGANIC SOLUTE TRANSPORTER-RELATED"/>
    <property type="match status" value="1"/>
</dbReference>
<keyword evidence="4 6" id="KW-0472">Membrane</keyword>
<accession>A0A067QH34</accession>
<dbReference type="AlphaFoldDB" id="A0A067QH34"/>
<evidence type="ECO:0000256" key="2">
    <source>
        <dbReference type="ARBA" id="ARBA00022692"/>
    </source>
</evidence>
<dbReference type="Proteomes" id="UP000027135">
    <property type="component" value="Unassembled WGS sequence"/>
</dbReference>
<keyword evidence="2 6" id="KW-0812">Transmembrane</keyword>
<organism evidence="7 8">
    <name type="scientific">Zootermopsis nevadensis</name>
    <name type="common">Dampwood termite</name>
    <dbReference type="NCBI Taxonomy" id="136037"/>
    <lineage>
        <taxon>Eukaryota</taxon>
        <taxon>Metazoa</taxon>
        <taxon>Ecdysozoa</taxon>
        <taxon>Arthropoda</taxon>
        <taxon>Hexapoda</taxon>
        <taxon>Insecta</taxon>
        <taxon>Pterygota</taxon>
        <taxon>Neoptera</taxon>
        <taxon>Polyneoptera</taxon>
        <taxon>Dictyoptera</taxon>
        <taxon>Blattodea</taxon>
        <taxon>Blattoidea</taxon>
        <taxon>Termitoidae</taxon>
        <taxon>Termopsidae</taxon>
        <taxon>Zootermopsis</taxon>
    </lineage>
</organism>
<evidence type="ECO:0000256" key="6">
    <source>
        <dbReference type="SAM" id="Phobius"/>
    </source>
</evidence>
<dbReference type="OMA" id="IFPLCCL"/>
<proteinExistence type="predicted"/>
<feature type="transmembrane region" description="Helical" evidence="6">
    <location>
        <begin position="211"/>
        <end position="234"/>
    </location>
</feature>
<comment type="subcellular location">
    <subcellularLocation>
        <location evidence="1">Membrane</location>
        <topology evidence="1">Multi-pass membrane protein</topology>
    </subcellularLocation>
</comment>
<dbReference type="FunCoup" id="A0A067QH34">
    <property type="interactions" value="931"/>
</dbReference>
<dbReference type="EMBL" id="KK853449">
    <property type="protein sequence ID" value="KDR07561.1"/>
    <property type="molecule type" value="Genomic_DNA"/>
</dbReference>
<feature type="transmembrane region" description="Helical" evidence="6">
    <location>
        <begin position="86"/>
        <end position="107"/>
    </location>
</feature>
<dbReference type="OrthoDB" id="5348404at2759"/>
<feature type="region of interest" description="Disordered" evidence="5">
    <location>
        <begin position="435"/>
        <end position="469"/>
    </location>
</feature>
<gene>
    <name evidence="7" type="ORF">L798_02951</name>
</gene>
<dbReference type="Pfam" id="PF03619">
    <property type="entry name" value="Solute_trans_a"/>
    <property type="match status" value="1"/>
</dbReference>
<feature type="transmembrane region" description="Helical" evidence="6">
    <location>
        <begin position="53"/>
        <end position="71"/>
    </location>
</feature>
<keyword evidence="8" id="KW-1185">Reference proteome</keyword>
<sequence>MCGLSCSSLISKWRLWIRPAVMTIYALIIVVLLPILVVNAVDNGFKKSDQSSLIGGVFVMMALPISFWEITQHMVHYTKPSLQKHIIRILWMVPIYAVNAWLGLVFPEQSIYVDSLRECYEAYVIYNFMVYLLNYLNSELTLEANLEMKPQVNHLFPFCCLTPWEMGHEFIHMCKHGILQYTVVRPFTTFISFVCELARVYGEGEFKGNVAFPYMIAINNFSQFIAMYCLVLFYQANRDELKPMQPIGKFLCIKSVVFFSFFQGVLINILVFTGVISSVFDTSDGDTIKSISNELQDFLICIEMFLAAVAHHYSFSYKPYVNVAAGQQSCCAAFLAMWDVSDVQRDIKEHLGVVGSSLSRHIRGRGTYRYAGGSATECSRLLVPEPVPAPEDFYNSAPARLINDRQLSYYDSMTPSETAAEAASYHSVFCGEGASKQDSFGDCGKEDDPLIDFSPDSEQSKHNSHPNVT</sequence>
<dbReference type="GO" id="GO:0016020">
    <property type="term" value="C:membrane"/>
    <property type="evidence" value="ECO:0007669"/>
    <property type="project" value="UniProtKB-SubCell"/>
</dbReference>
<keyword evidence="3 6" id="KW-1133">Transmembrane helix</keyword>
<name>A0A067QH34_ZOONE</name>
<reference evidence="7 8" key="1">
    <citation type="journal article" date="2014" name="Nat. Commun.">
        <title>Molecular traces of alternative social organization in a termite genome.</title>
        <authorList>
            <person name="Terrapon N."/>
            <person name="Li C."/>
            <person name="Robertson H.M."/>
            <person name="Ji L."/>
            <person name="Meng X."/>
            <person name="Booth W."/>
            <person name="Chen Z."/>
            <person name="Childers C.P."/>
            <person name="Glastad K.M."/>
            <person name="Gokhale K."/>
            <person name="Gowin J."/>
            <person name="Gronenberg W."/>
            <person name="Hermansen R.A."/>
            <person name="Hu H."/>
            <person name="Hunt B.G."/>
            <person name="Huylmans A.K."/>
            <person name="Khalil S.M."/>
            <person name="Mitchell R.D."/>
            <person name="Munoz-Torres M.C."/>
            <person name="Mustard J.A."/>
            <person name="Pan H."/>
            <person name="Reese J.T."/>
            <person name="Scharf M.E."/>
            <person name="Sun F."/>
            <person name="Vogel H."/>
            <person name="Xiao J."/>
            <person name="Yang W."/>
            <person name="Yang Z."/>
            <person name="Yang Z."/>
            <person name="Zhou J."/>
            <person name="Zhu J."/>
            <person name="Brent C.S."/>
            <person name="Elsik C.G."/>
            <person name="Goodisman M.A."/>
            <person name="Liberles D.A."/>
            <person name="Roe R.M."/>
            <person name="Vargo E.L."/>
            <person name="Vilcinskas A."/>
            <person name="Wang J."/>
            <person name="Bornberg-Bauer E."/>
            <person name="Korb J."/>
            <person name="Zhang G."/>
            <person name="Liebig J."/>
        </authorList>
    </citation>
    <scope>NUCLEOTIDE SEQUENCE [LARGE SCALE GENOMIC DNA]</scope>
    <source>
        <tissue evidence="7">Whole organism</tissue>
    </source>
</reference>
<dbReference type="SMART" id="SM01417">
    <property type="entry name" value="Solute_trans_a"/>
    <property type="match status" value="1"/>
</dbReference>
<evidence type="ECO:0000256" key="3">
    <source>
        <dbReference type="ARBA" id="ARBA00022989"/>
    </source>
</evidence>
<evidence type="ECO:0000256" key="1">
    <source>
        <dbReference type="ARBA" id="ARBA00004141"/>
    </source>
</evidence>
<dbReference type="InParanoid" id="A0A067QH34"/>
<evidence type="ECO:0000313" key="8">
    <source>
        <dbReference type="Proteomes" id="UP000027135"/>
    </source>
</evidence>
<dbReference type="InterPro" id="IPR005178">
    <property type="entry name" value="Ostalpha/TMEM184C"/>
</dbReference>
<dbReference type="STRING" id="136037.A0A067QH34"/>
<evidence type="ECO:0000256" key="4">
    <source>
        <dbReference type="ARBA" id="ARBA00023136"/>
    </source>
</evidence>